<gene>
    <name evidence="2" type="ORF">BofuT4_uP048120.1</name>
</gene>
<sequence length="50" mass="5479">MASTSTTVAQRSVMLDFNGAPTLRRHVPDTSIGSKRNGIYNFPSSAEPRR</sequence>
<evidence type="ECO:0000313" key="3">
    <source>
        <dbReference type="Proteomes" id="UP000008177"/>
    </source>
</evidence>
<dbReference type="InParanoid" id="G2XZA7"/>
<dbReference type="HOGENOM" id="CLU_3124785_0_0_1"/>
<feature type="region of interest" description="Disordered" evidence="1">
    <location>
        <begin position="26"/>
        <end position="50"/>
    </location>
</feature>
<name>G2XZA7_BOTF4</name>
<proteinExistence type="predicted"/>
<organism evidence="2 3">
    <name type="scientific">Botryotinia fuckeliana (strain T4)</name>
    <name type="common">Noble rot fungus</name>
    <name type="synonym">Botrytis cinerea</name>
    <dbReference type="NCBI Taxonomy" id="999810"/>
    <lineage>
        <taxon>Eukaryota</taxon>
        <taxon>Fungi</taxon>
        <taxon>Dikarya</taxon>
        <taxon>Ascomycota</taxon>
        <taxon>Pezizomycotina</taxon>
        <taxon>Leotiomycetes</taxon>
        <taxon>Helotiales</taxon>
        <taxon>Sclerotiniaceae</taxon>
        <taxon>Botrytis</taxon>
    </lineage>
</organism>
<dbReference type="Proteomes" id="UP000008177">
    <property type="component" value="Unplaced contigs"/>
</dbReference>
<reference evidence="3" key="1">
    <citation type="journal article" date="2011" name="PLoS Genet.">
        <title>Genomic analysis of the necrotrophic fungal pathogens Sclerotinia sclerotiorum and Botrytis cinerea.</title>
        <authorList>
            <person name="Amselem J."/>
            <person name="Cuomo C.A."/>
            <person name="van Kan J.A."/>
            <person name="Viaud M."/>
            <person name="Benito E.P."/>
            <person name="Couloux A."/>
            <person name="Coutinho P.M."/>
            <person name="de Vries R.P."/>
            <person name="Dyer P.S."/>
            <person name="Fillinger S."/>
            <person name="Fournier E."/>
            <person name="Gout L."/>
            <person name="Hahn M."/>
            <person name="Kohn L."/>
            <person name="Lapalu N."/>
            <person name="Plummer K.M."/>
            <person name="Pradier J.M."/>
            <person name="Quevillon E."/>
            <person name="Sharon A."/>
            <person name="Simon A."/>
            <person name="ten Have A."/>
            <person name="Tudzynski B."/>
            <person name="Tudzynski P."/>
            <person name="Wincker P."/>
            <person name="Andrew M."/>
            <person name="Anthouard V."/>
            <person name="Beever R.E."/>
            <person name="Beffa R."/>
            <person name="Benoit I."/>
            <person name="Bouzid O."/>
            <person name="Brault B."/>
            <person name="Chen Z."/>
            <person name="Choquer M."/>
            <person name="Collemare J."/>
            <person name="Cotton P."/>
            <person name="Danchin E.G."/>
            <person name="Da Silva C."/>
            <person name="Gautier A."/>
            <person name="Giraud C."/>
            <person name="Giraud T."/>
            <person name="Gonzalez C."/>
            <person name="Grossetete S."/>
            <person name="Guldener U."/>
            <person name="Henrissat B."/>
            <person name="Howlett B.J."/>
            <person name="Kodira C."/>
            <person name="Kretschmer M."/>
            <person name="Lappartient A."/>
            <person name="Leroch M."/>
            <person name="Levis C."/>
            <person name="Mauceli E."/>
            <person name="Neuveglise C."/>
            <person name="Oeser B."/>
            <person name="Pearson M."/>
            <person name="Poulain J."/>
            <person name="Poussereau N."/>
            <person name="Quesneville H."/>
            <person name="Rascle C."/>
            <person name="Schumacher J."/>
            <person name="Segurens B."/>
            <person name="Sexton A."/>
            <person name="Silva E."/>
            <person name="Sirven C."/>
            <person name="Soanes D.M."/>
            <person name="Talbot N.J."/>
            <person name="Templeton M."/>
            <person name="Yandava C."/>
            <person name="Yarden O."/>
            <person name="Zeng Q."/>
            <person name="Rollins J.A."/>
            <person name="Lebrun M.H."/>
            <person name="Dickman M."/>
        </authorList>
    </citation>
    <scope>NUCLEOTIDE SEQUENCE [LARGE SCALE GENOMIC DNA]</scope>
    <source>
        <strain evidence="3">T4</strain>
    </source>
</reference>
<protein>
    <submittedName>
        <fullName evidence="2">Uncharacterized protein</fullName>
    </submittedName>
</protein>
<evidence type="ECO:0000313" key="2">
    <source>
        <dbReference type="EMBL" id="CCD45794.1"/>
    </source>
</evidence>
<evidence type="ECO:0000256" key="1">
    <source>
        <dbReference type="SAM" id="MobiDB-lite"/>
    </source>
</evidence>
<accession>G2XZA7</accession>
<dbReference type="AlphaFoldDB" id="G2XZA7"/>
<dbReference type="EMBL" id="FQ790278">
    <property type="protein sequence ID" value="CCD45794.1"/>
    <property type="molecule type" value="Genomic_DNA"/>
</dbReference>